<dbReference type="Gene3D" id="3.40.50.1820">
    <property type="entry name" value="alpha/beta hydrolase"/>
    <property type="match status" value="1"/>
</dbReference>
<dbReference type="WBParaSite" id="TCONS_00010322.p1">
    <property type="protein sequence ID" value="TCONS_00010322.p1"/>
    <property type="gene ID" value="XLOC_003362"/>
</dbReference>
<dbReference type="InterPro" id="IPR002918">
    <property type="entry name" value="Lipase_EstA/Esterase_EstB"/>
</dbReference>
<sequence length="344" mass="38778">MKNVINIIFSLSLNKGLIIFFIIRIKMNTFFRIKLLVFLLITPKISLSIIGPLTEDFQKFLKENGYDKYNFARNDLGNTGSYGGKQNHMSKIEKLPIIFIHGNSDSALSIGNPYQTGWSSSIEYFLSKNYTSAELYATTWGDRNIMETSSRVHDCDTISRIRKFIEAVKLYTRQSKVNIIAHSMGVTLGRGAIVGVDSCFYKSTISGIIDTFIGISGANYGLCSCSNLNSYYFPTCSKVNGFWPGDFMETCLSCETYPIPSNCSTNKIQYSEYLENLNNLGKRPSSYVYSIWSLNDEVIGNNNYVRGHSTSHISGSIDKILKDLSHMDSKDKTTDIQYNLINKI</sequence>
<dbReference type="STRING" id="6248.A0A0K0ERN3"/>
<dbReference type="Pfam" id="PF01674">
    <property type="entry name" value="Lipase_2"/>
    <property type="match status" value="1"/>
</dbReference>
<evidence type="ECO:0000313" key="3">
    <source>
        <dbReference type="WBParaSite" id="SSTP_0001211300.1"/>
    </source>
</evidence>
<dbReference type="PANTHER" id="PTHR32015">
    <property type="entry name" value="FASTING INDUCED LIPASE"/>
    <property type="match status" value="1"/>
</dbReference>
<keyword evidence="1" id="KW-0812">Transmembrane</keyword>
<keyword evidence="1" id="KW-0472">Membrane</keyword>
<protein>
    <submittedName>
        <fullName evidence="3 4">Lipase</fullName>
    </submittedName>
</protein>
<dbReference type="PANTHER" id="PTHR32015:SF1">
    <property type="entry name" value="LIPASE"/>
    <property type="match status" value="1"/>
</dbReference>
<reference evidence="3" key="1">
    <citation type="submission" date="2015-08" db="UniProtKB">
        <authorList>
            <consortium name="WormBaseParasite"/>
        </authorList>
    </citation>
    <scope>IDENTIFICATION</scope>
</reference>
<dbReference type="SUPFAM" id="SSF53474">
    <property type="entry name" value="alpha/beta-Hydrolases"/>
    <property type="match status" value="1"/>
</dbReference>
<evidence type="ECO:0000313" key="4">
    <source>
        <dbReference type="WBParaSite" id="TCONS_00010322.p1"/>
    </source>
</evidence>
<feature type="transmembrane region" description="Helical" evidence="1">
    <location>
        <begin position="35"/>
        <end position="54"/>
    </location>
</feature>
<name>A0A0K0ERN3_STRER</name>
<keyword evidence="2" id="KW-1185">Reference proteome</keyword>
<dbReference type="Proteomes" id="UP000035681">
    <property type="component" value="Unplaced"/>
</dbReference>
<evidence type="ECO:0000313" key="2">
    <source>
        <dbReference type="Proteomes" id="UP000035681"/>
    </source>
</evidence>
<organism evidence="3">
    <name type="scientific">Strongyloides stercoralis</name>
    <name type="common">Threadworm</name>
    <dbReference type="NCBI Taxonomy" id="6248"/>
    <lineage>
        <taxon>Eukaryota</taxon>
        <taxon>Metazoa</taxon>
        <taxon>Ecdysozoa</taxon>
        <taxon>Nematoda</taxon>
        <taxon>Chromadorea</taxon>
        <taxon>Rhabditida</taxon>
        <taxon>Tylenchina</taxon>
        <taxon>Panagrolaimomorpha</taxon>
        <taxon>Strongyloidoidea</taxon>
        <taxon>Strongyloididae</taxon>
        <taxon>Strongyloides</taxon>
    </lineage>
</organism>
<accession>A0A0K0ERN3</accession>
<feature type="transmembrane region" description="Helical" evidence="1">
    <location>
        <begin position="6"/>
        <end position="23"/>
    </location>
</feature>
<dbReference type="AlphaFoldDB" id="A0A0K0ERN3"/>
<proteinExistence type="predicted"/>
<dbReference type="WBParaSite" id="SSTP_0001211300.1">
    <property type="protein sequence ID" value="SSTP_0001211300.1"/>
    <property type="gene ID" value="SSTP_0001211300"/>
</dbReference>
<evidence type="ECO:0000256" key="1">
    <source>
        <dbReference type="SAM" id="Phobius"/>
    </source>
</evidence>
<dbReference type="GO" id="GO:0016042">
    <property type="term" value="P:lipid catabolic process"/>
    <property type="evidence" value="ECO:0007669"/>
    <property type="project" value="InterPro"/>
</dbReference>
<dbReference type="InterPro" id="IPR029058">
    <property type="entry name" value="AB_hydrolase_fold"/>
</dbReference>
<dbReference type="GO" id="GO:0016298">
    <property type="term" value="F:lipase activity"/>
    <property type="evidence" value="ECO:0007669"/>
    <property type="project" value="TreeGrafter"/>
</dbReference>
<keyword evidence="1" id="KW-1133">Transmembrane helix</keyword>